<dbReference type="Pfam" id="PF17641">
    <property type="entry name" value="ASPRs"/>
    <property type="match status" value="1"/>
</dbReference>
<sequence length="150" mass="17440">MRYALIVIALAVTVMECSDKLPDCGKELPSIAPPLEEGIRKNLWDGIMKSATSSKNELEYNCYLEYLGWLALNDTSDSNLGWLENEGTYLLNFNKTDIENNKPTDEFVTELGRDTNITQKPWKRFGCNYMYKEGEHKYICIFYNYDENDY</sequence>
<keyword evidence="1" id="KW-0732">Signal</keyword>
<proteinExistence type="predicted"/>
<feature type="chain" id="PRO_5004824690" description="SCP domain-containing protein" evidence="1">
    <location>
        <begin position="20"/>
        <end position="150"/>
    </location>
</feature>
<keyword evidence="3" id="KW-1185">Reference proteome</keyword>
<feature type="signal peptide" evidence="1">
    <location>
        <begin position="1"/>
        <end position="19"/>
    </location>
</feature>
<dbReference type="EMBL" id="KI669169">
    <property type="protein sequence ID" value="ETN69096.1"/>
    <property type="molecule type" value="Genomic_DNA"/>
</dbReference>
<dbReference type="KEGG" id="nai:NECAME_15529"/>
<protein>
    <recommendedName>
        <fullName evidence="4">SCP domain-containing protein</fullName>
    </recommendedName>
</protein>
<evidence type="ECO:0000256" key="1">
    <source>
        <dbReference type="SAM" id="SignalP"/>
    </source>
</evidence>
<organism evidence="2 3">
    <name type="scientific">Necator americanus</name>
    <name type="common">Human hookworm</name>
    <dbReference type="NCBI Taxonomy" id="51031"/>
    <lineage>
        <taxon>Eukaryota</taxon>
        <taxon>Metazoa</taxon>
        <taxon>Ecdysozoa</taxon>
        <taxon>Nematoda</taxon>
        <taxon>Chromadorea</taxon>
        <taxon>Rhabditida</taxon>
        <taxon>Rhabditina</taxon>
        <taxon>Rhabditomorpha</taxon>
        <taxon>Strongyloidea</taxon>
        <taxon>Ancylostomatidae</taxon>
        <taxon>Bunostominae</taxon>
        <taxon>Necator</taxon>
    </lineage>
</organism>
<evidence type="ECO:0000313" key="2">
    <source>
        <dbReference type="EMBL" id="ETN69096.1"/>
    </source>
</evidence>
<name>W2SJN0_NECAM</name>
<dbReference type="Proteomes" id="UP000053676">
    <property type="component" value="Unassembled WGS sequence"/>
</dbReference>
<evidence type="ECO:0008006" key="4">
    <source>
        <dbReference type="Google" id="ProtNLM"/>
    </source>
</evidence>
<dbReference type="InterPro" id="IPR035109">
    <property type="entry name" value="ASPR"/>
</dbReference>
<dbReference type="AlphaFoldDB" id="W2SJN0"/>
<reference evidence="3" key="1">
    <citation type="journal article" date="2014" name="Nat. Genet.">
        <title>Genome of the human hookworm Necator americanus.</title>
        <authorList>
            <person name="Tang Y.T."/>
            <person name="Gao X."/>
            <person name="Rosa B.A."/>
            <person name="Abubucker S."/>
            <person name="Hallsworth-Pepin K."/>
            <person name="Martin J."/>
            <person name="Tyagi R."/>
            <person name="Heizer E."/>
            <person name="Zhang X."/>
            <person name="Bhonagiri-Palsikar V."/>
            <person name="Minx P."/>
            <person name="Warren W.C."/>
            <person name="Wang Q."/>
            <person name="Zhan B."/>
            <person name="Hotez P.J."/>
            <person name="Sternberg P.W."/>
            <person name="Dougall A."/>
            <person name="Gaze S.T."/>
            <person name="Mulvenna J."/>
            <person name="Sotillo J."/>
            <person name="Ranganathan S."/>
            <person name="Rabelo E.M."/>
            <person name="Wilson R.K."/>
            <person name="Felgner P.L."/>
            <person name="Bethony J."/>
            <person name="Hawdon J.M."/>
            <person name="Gasser R.B."/>
            <person name="Loukas A."/>
            <person name="Mitreva M."/>
        </authorList>
    </citation>
    <scope>NUCLEOTIDE SEQUENCE [LARGE SCALE GENOMIC DNA]</scope>
</reference>
<accession>W2SJN0</accession>
<gene>
    <name evidence="2" type="ORF">NECAME_15529</name>
</gene>
<evidence type="ECO:0000313" key="3">
    <source>
        <dbReference type="Proteomes" id="UP000053676"/>
    </source>
</evidence>